<evidence type="ECO:0000256" key="4">
    <source>
        <dbReference type="ARBA" id="ARBA00023242"/>
    </source>
</evidence>
<dbReference type="OMA" id="HAEEAMP"/>
<dbReference type="GO" id="GO:0005634">
    <property type="term" value="C:nucleus"/>
    <property type="evidence" value="ECO:0007669"/>
    <property type="project" value="UniProtKB-SubCell"/>
</dbReference>
<dbReference type="Pfam" id="PF14998">
    <property type="entry name" value="Ripply"/>
    <property type="match status" value="1"/>
</dbReference>
<keyword evidence="4" id="KW-0539">Nucleus</keyword>
<evidence type="ECO:0000256" key="5">
    <source>
        <dbReference type="SAM" id="MobiDB-lite"/>
    </source>
</evidence>
<dbReference type="AlphaFoldDB" id="A0A671DIK1"/>
<feature type="region of interest" description="Disordered" evidence="5">
    <location>
        <begin position="25"/>
        <end position="64"/>
    </location>
</feature>
<evidence type="ECO:0000313" key="6">
    <source>
        <dbReference type="Ensembl" id="ENSRFEP00010000338.1"/>
    </source>
</evidence>
<dbReference type="Proteomes" id="UP000472240">
    <property type="component" value="Chromosome 3"/>
</dbReference>
<comment type="subcellular location">
    <subcellularLocation>
        <location evidence="1">Nucleus</location>
    </subcellularLocation>
</comment>
<evidence type="ECO:0000256" key="2">
    <source>
        <dbReference type="ARBA" id="ARBA00006944"/>
    </source>
</evidence>
<dbReference type="Ensembl" id="ENSRFET00010000381.1">
    <property type="protein sequence ID" value="ENSRFEP00010000338.1"/>
    <property type="gene ID" value="ENSRFEG00010000287.1"/>
</dbReference>
<dbReference type="InterPro" id="IPR028127">
    <property type="entry name" value="Ripply_fam"/>
</dbReference>
<dbReference type="GO" id="GO:0000122">
    <property type="term" value="P:negative regulation of transcription by RNA polymerase II"/>
    <property type="evidence" value="ECO:0007669"/>
    <property type="project" value="TreeGrafter"/>
</dbReference>
<protein>
    <recommendedName>
        <fullName evidence="8">Ripply transcriptional repressor 2</fullName>
    </recommendedName>
</protein>
<evidence type="ECO:0000313" key="7">
    <source>
        <dbReference type="Proteomes" id="UP000472240"/>
    </source>
</evidence>
<evidence type="ECO:0008006" key="8">
    <source>
        <dbReference type="Google" id="ProtNLM"/>
    </source>
</evidence>
<feature type="compositionally biased region" description="Pro residues" evidence="5">
    <location>
        <begin position="45"/>
        <end position="59"/>
    </location>
</feature>
<dbReference type="GeneTree" id="ENSGT00940000161538"/>
<reference evidence="6" key="5">
    <citation type="submission" date="2025-09" db="UniProtKB">
        <authorList>
            <consortium name="Ensembl"/>
        </authorList>
    </citation>
    <scope>IDENTIFICATION</scope>
</reference>
<dbReference type="InParanoid" id="A0A671DIK1"/>
<dbReference type="GO" id="GO:0009880">
    <property type="term" value="P:embryonic pattern specification"/>
    <property type="evidence" value="ECO:0007669"/>
    <property type="project" value="TreeGrafter"/>
</dbReference>
<organism evidence="6 7">
    <name type="scientific">Rhinolophus ferrumequinum</name>
    <name type="common">Greater horseshoe bat</name>
    <dbReference type="NCBI Taxonomy" id="59479"/>
    <lineage>
        <taxon>Eukaryota</taxon>
        <taxon>Metazoa</taxon>
        <taxon>Chordata</taxon>
        <taxon>Craniata</taxon>
        <taxon>Vertebrata</taxon>
        <taxon>Euteleostomi</taxon>
        <taxon>Mammalia</taxon>
        <taxon>Eutheria</taxon>
        <taxon>Laurasiatheria</taxon>
        <taxon>Chiroptera</taxon>
        <taxon>Yinpterochiroptera</taxon>
        <taxon>Rhinolophoidea</taxon>
        <taxon>Rhinolophidae</taxon>
        <taxon>Rhinolophinae</taxon>
        <taxon>Rhinolophus</taxon>
    </lineage>
</organism>
<dbReference type="PANTHER" id="PTHR16770">
    <property type="entry name" value="PROTEIN RIPPLY-LIKE"/>
    <property type="match status" value="1"/>
</dbReference>
<reference evidence="7" key="3">
    <citation type="submission" date="2018-12" db="EMBL/GenBank/DDBJ databases">
        <title>G10K-VGP greater horseshoe bat female genome, primary haplotype.</title>
        <authorList>
            <person name="Teeling E."/>
            <person name="Myers G."/>
            <person name="Vernes S."/>
            <person name="Pippel M."/>
            <person name="Winkler S."/>
            <person name="Fedrigo O."/>
            <person name="Rhie A."/>
            <person name="Koren S."/>
            <person name="Phillippy A."/>
            <person name="Lewin H."/>
            <person name="Damas J."/>
            <person name="Howe K."/>
            <person name="Mountcastle J."/>
            <person name="Jarvis E.D."/>
        </authorList>
    </citation>
    <scope>NUCLEOTIDE SEQUENCE [LARGE SCALE GENOMIC DNA]</scope>
</reference>
<sequence length="193" mass="21434">METAERGESGARECARCSRLLPSVLDRPTRRGGTESGYRSSPLPCTSPTPPLPTAPPQLLPSALRPPTSLGPALGCKCFCRVWAHVSPARLCSPPCRSGGFWRPWVDTRGEQEEEAPHHAVEAMPNGPGMTEASGKLSRYRHPVRLFWPKSKCYDYLYQEAEALLKNFPIQATISFYEDSDSEDEIEELICEN</sequence>
<reference evidence="6 7" key="1">
    <citation type="journal article" date="2015" name="Annu Rev Anim Biosci">
        <title>The Genome 10K Project: a way forward.</title>
        <authorList>
            <person name="Koepfli K.P."/>
            <person name="Paten B."/>
            <person name="O'Brien S.J."/>
            <person name="Koepfli K.P."/>
            <person name="Paten B."/>
            <person name="Antunes A."/>
            <person name="Belov K."/>
            <person name="Bustamante C."/>
            <person name="Castoe T.A."/>
            <person name="Clawson H."/>
            <person name="Crawford A.J."/>
            <person name="Diekhans M."/>
            <person name="Distel D."/>
            <person name="Durbin R."/>
            <person name="Earl D."/>
            <person name="Fujita M.K."/>
            <person name="Gamble T."/>
            <person name="Georges A."/>
            <person name="Gemmell N."/>
            <person name="Gilbert M.T."/>
            <person name="Graves J.M."/>
            <person name="Green R.E."/>
            <person name="Hickey G."/>
            <person name="Jarvis E.D."/>
            <person name="Johnson W."/>
            <person name="Komissarov A."/>
            <person name="Korf I."/>
            <person name="Kuhn R."/>
            <person name="Larkin D.M."/>
            <person name="Lewin H."/>
            <person name="Lopez J.V."/>
            <person name="Ma J."/>
            <person name="Marques-Bonet T."/>
            <person name="Miller W."/>
            <person name="Murphy R."/>
            <person name="Pevzner P."/>
            <person name="Shapiro B."/>
            <person name="Steiner C."/>
            <person name="Tamazian G."/>
            <person name="Venkatesh B."/>
            <person name="Wang J."/>
            <person name="Wayne R."/>
            <person name="Wiley E."/>
            <person name="Yang H."/>
            <person name="Zhang G."/>
            <person name="Haussler D."/>
            <person name="Ryder O."/>
            <person name="O'Brien S.J."/>
        </authorList>
    </citation>
    <scope>NUCLEOTIDE SEQUENCE</scope>
</reference>
<evidence type="ECO:0000256" key="1">
    <source>
        <dbReference type="ARBA" id="ARBA00004123"/>
    </source>
</evidence>
<reference evidence="6" key="4">
    <citation type="submission" date="2025-08" db="UniProtKB">
        <authorList>
            <consortium name="Ensembl"/>
        </authorList>
    </citation>
    <scope>IDENTIFICATION</scope>
</reference>
<accession>A0A671DIK1</accession>
<keyword evidence="7" id="KW-1185">Reference proteome</keyword>
<proteinExistence type="inferred from homology"/>
<keyword evidence="3" id="KW-0217">Developmental protein</keyword>
<comment type="similarity">
    <text evidence="2">Belongs to the ripply family.</text>
</comment>
<name>A0A671DIK1_RHIFE</name>
<reference evidence="6 7" key="2">
    <citation type="journal article" date="2018" name="Annu Rev Anim Biosci">
        <title>Bat Biology, Genomes, and the Bat1K Project: To Generate Chromosome-Level Genomes for All Living Bat Species.</title>
        <authorList>
            <person name="Teeling E.C."/>
            <person name="Vernes S.C."/>
            <person name="Davalos L.M."/>
            <person name="Ray D.A."/>
            <person name="Gilbert M.T.P."/>
            <person name="Myers E."/>
        </authorList>
    </citation>
    <scope>NUCLEOTIDE SEQUENCE</scope>
</reference>
<dbReference type="PANTHER" id="PTHR16770:SF3">
    <property type="entry name" value="PROTEIN RIPPLY2"/>
    <property type="match status" value="1"/>
</dbReference>
<evidence type="ECO:0000256" key="3">
    <source>
        <dbReference type="ARBA" id="ARBA00022473"/>
    </source>
</evidence>